<proteinExistence type="predicted"/>
<accession>A0ABQ5G701</accession>
<dbReference type="EMBL" id="BQNB010018123">
    <property type="protein sequence ID" value="GJT70920.1"/>
    <property type="molecule type" value="Genomic_DNA"/>
</dbReference>
<keyword evidence="2" id="KW-1185">Reference proteome</keyword>
<protein>
    <submittedName>
        <fullName evidence="1">Uncharacterized protein</fullName>
    </submittedName>
</protein>
<sequence length="156" mass="16531">MELQSTYDPEATCEKCTLDNASILLTPVPEYGCHRIPSGITAKPCNSDTLSIHCLKLGIGCTDVVVAVVFWGWSSPRVLSPIHVKWSLVPVVTASMSKSSQATPVGYGQMSVMLQSLPASCGLLVASLKSQPDSYGQLPATVKSLPADPSLQNVMP</sequence>
<organism evidence="1 2">
    <name type="scientific">Tanacetum coccineum</name>
    <dbReference type="NCBI Taxonomy" id="301880"/>
    <lineage>
        <taxon>Eukaryota</taxon>
        <taxon>Viridiplantae</taxon>
        <taxon>Streptophyta</taxon>
        <taxon>Embryophyta</taxon>
        <taxon>Tracheophyta</taxon>
        <taxon>Spermatophyta</taxon>
        <taxon>Magnoliopsida</taxon>
        <taxon>eudicotyledons</taxon>
        <taxon>Gunneridae</taxon>
        <taxon>Pentapetalae</taxon>
        <taxon>asterids</taxon>
        <taxon>campanulids</taxon>
        <taxon>Asterales</taxon>
        <taxon>Asteraceae</taxon>
        <taxon>Asteroideae</taxon>
        <taxon>Anthemideae</taxon>
        <taxon>Anthemidinae</taxon>
        <taxon>Tanacetum</taxon>
    </lineage>
</organism>
<reference evidence="1" key="1">
    <citation type="journal article" date="2022" name="Int. J. Mol. Sci.">
        <title>Draft Genome of Tanacetum Coccineum: Genomic Comparison of Closely Related Tanacetum-Family Plants.</title>
        <authorList>
            <person name="Yamashiro T."/>
            <person name="Shiraishi A."/>
            <person name="Nakayama K."/>
            <person name="Satake H."/>
        </authorList>
    </citation>
    <scope>NUCLEOTIDE SEQUENCE</scope>
</reference>
<dbReference type="Proteomes" id="UP001151760">
    <property type="component" value="Unassembled WGS sequence"/>
</dbReference>
<evidence type="ECO:0000313" key="1">
    <source>
        <dbReference type="EMBL" id="GJT70920.1"/>
    </source>
</evidence>
<reference evidence="1" key="2">
    <citation type="submission" date="2022-01" db="EMBL/GenBank/DDBJ databases">
        <authorList>
            <person name="Yamashiro T."/>
            <person name="Shiraishi A."/>
            <person name="Satake H."/>
            <person name="Nakayama K."/>
        </authorList>
    </citation>
    <scope>NUCLEOTIDE SEQUENCE</scope>
</reference>
<comment type="caution">
    <text evidence="1">The sequence shown here is derived from an EMBL/GenBank/DDBJ whole genome shotgun (WGS) entry which is preliminary data.</text>
</comment>
<evidence type="ECO:0000313" key="2">
    <source>
        <dbReference type="Proteomes" id="UP001151760"/>
    </source>
</evidence>
<name>A0ABQ5G701_9ASTR</name>
<gene>
    <name evidence="1" type="ORF">Tco_1030206</name>
</gene>